<organism evidence="1 2">
    <name type="scientific">Steinernema carpocapsae</name>
    <name type="common">Entomopathogenic nematode</name>
    <dbReference type="NCBI Taxonomy" id="34508"/>
    <lineage>
        <taxon>Eukaryota</taxon>
        <taxon>Metazoa</taxon>
        <taxon>Ecdysozoa</taxon>
        <taxon>Nematoda</taxon>
        <taxon>Chromadorea</taxon>
        <taxon>Rhabditida</taxon>
        <taxon>Tylenchina</taxon>
        <taxon>Panagrolaimomorpha</taxon>
        <taxon>Strongyloidoidea</taxon>
        <taxon>Steinernematidae</taxon>
        <taxon>Steinernema</taxon>
    </lineage>
</organism>
<keyword evidence="2" id="KW-1185">Reference proteome</keyword>
<evidence type="ECO:0000313" key="2">
    <source>
        <dbReference type="Proteomes" id="UP000298663"/>
    </source>
</evidence>
<accession>A0A4U8UHL0</accession>
<comment type="caution">
    <text evidence="1">The sequence shown here is derived from an EMBL/GenBank/DDBJ whole genome shotgun (WGS) entry which is preliminary data.</text>
</comment>
<gene>
    <name evidence="1" type="ORF">L596_000206</name>
</gene>
<name>A0A4U8UHL0_STECR</name>
<sequence length="72" mass="8232">MVLACEVPATITKLVSFYFLQRPRRSLEGEPTVGPEKRQSDIIYVRFHTDCTCLLGGVLSPKCIVRKRTFCR</sequence>
<dbReference type="EMBL" id="AZBU02000001">
    <property type="protein sequence ID" value="TMS32354.1"/>
    <property type="molecule type" value="Genomic_DNA"/>
</dbReference>
<dbReference type="Proteomes" id="UP000298663">
    <property type="component" value="Unassembled WGS sequence"/>
</dbReference>
<dbReference type="AlphaFoldDB" id="A0A4U8UHL0"/>
<reference evidence="1 2" key="2">
    <citation type="journal article" date="2019" name="G3 (Bethesda)">
        <title>Hybrid Assembly of the Genome of the Entomopathogenic Nematode Steinernema carpocapsae Identifies the X-Chromosome.</title>
        <authorList>
            <person name="Serra L."/>
            <person name="Macchietto M."/>
            <person name="Macias-Munoz A."/>
            <person name="McGill C.J."/>
            <person name="Rodriguez I.M."/>
            <person name="Rodriguez B."/>
            <person name="Murad R."/>
            <person name="Mortazavi A."/>
        </authorList>
    </citation>
    <scope>NUCLEOTIDE SEQUENCE [LARGE SCALE GENOMIC DNA]</scope>
    <source>
        <strain evidence="1 2">ALL</strain>
    </source>
</reference>
<protein>
    <submittedName>
        <fullName evidence="1">Uncharacterized protein</fullName>
    </submittedName>
</protein>
<reference evidence="1 2" key="1">
    <citation type="journal article" date="2015" name="Genome Biol.">
        <title>Comparative genomics of Steinernema reveals deeply conserved gene regulatory networks.</title>
        <authorList>
            <person name="Dillman A.R."/>
            <person name="Macchietto M."/>
            <person name="Porter C.F."/>
            <person name="Rogers A."/>
            <person name="Williams B."/>
            <person name="Antoshechkin I."/>
            <person name="Lee M.M."/>
            <person name="Goodwin Z."/>
            <person name="Lu X."/>
            <person name="Lewis E.E."/>
            <person name="Goodrich-Blair H."/>
            <person name="Stock S.P."/>
            <person name="Adams B.J."/>
            <person name="Sternberg P.W."/>
            <person name="Mortazavi A."/>
        </authorList>
    </citation>
    <scope>NUCLEOTIDE SEQUENCE [LARGE SCALE GENOMIC DNA]</scope>
    <source>
        <strain evidence="1 2">ALL</strain>
    </source>
</reference>
<proteinExistence type="predicted"/>
<evidence type="ECO:0000313" key="1">
    <source>
        <dbReference type="EMBL" id="TMS32354.1"/>
    </source>
</evidence>